<dbReference type="Proteomes" id="UP000289738">
    <property type="component" value="Chromosome A02"/>
</dbReference>
<comment type="caution">
    <text evidence="1">The sequence shown here is derived from an EMBL/GenBank/DDBJ whole genome shotgun (WGS) entry which is preliminary data.</text>
</comment>
<protein>
    <submittedName>
        <fullName evidence="1">Uncharacterized protein</fullName>
    </submittedName>
</protein>
<dbReference type="EMBL" id="SDMP01000002">
    <property type="protein sequence ID" value="RYR74817.1"/>
    <property type="molecule type" value="Genomic_DNA"/>
</dbReference>
<evidence type="ECO:0000313" key="2">
    <source>
        <dbReference type="Proteomes" id="UP000289738"/>
    </source>
</evidence>
<keyword evidence="2" id="KW-1185">Reference proteome</keyword>
<sequence>MSATLSTSLSNTAFILCSANNGHAIMGTPWTMLSSVEFQPQ</sequence>
<evidence type="ECO:0000313" key="1">
    <source>
        <dbReference type="EMBL" id="RYR74817.1"/>
    </source>
</evidence>
<proteinExistence type="predicted"/>
<name>A0A445EHA4_ARAHY</name>
<accession>A0A445EHA4</accession>
<dbReference type="AlphaFoldDB" id="A0A445EHA4"/>
<gene>
    <name evidence="1" type="ORF">Ahy_A02g009526</name>
</gene>
<organism evidence="1 2">
    <name type="scientific">Arachis hypogaea</name>
    <name type="common">Peanut</name>
    <dbReference type="NCBI Taxonomy" id="3818"/>
    <lineage>
        <taxon>Eukaryota</taxon>
        <taxon>Viridiplantae</taxon>
        <taxon>Streptophyta</taxon>
        <taxon>Embryophyta</taxon>
        <taxon>Tracheophyta</taxon>
        <taxon>Spermatophyta</taxon>
        <taxon>Magnoliopsida</taxon>
        <taxon>eudicotyledons</taxon>
        <taxon>Gunneridae</taxon>
        <taxon>Pentapetalae</taxon>
        <taxon>rosids</taxon>
        <taxon>fabids</taxon>
        <taxon>Fabales</taxon>
        <taxon>Fabaceae</taxon>
        <taxon>Papilionoideae</taxon>
        <taxon>50 kb inversion clade</taxon>
        <taxon>dalbergioids sensu lato</taxon>
        <taxon>Dalbergieae</taxon>
        <taxon>Pterocarpus clade</taxon>
        <taxon>Arachis</taxon>
    </lineage>
</organism>
<reference evidence="1 2" key="1">
    <citation type="submission" date="2019-01" db="EMBL/GenBank/DDBJ databases">
        <title>Sequencing of cultivated peanut Arachis hypogaea provides insights into genome evolution and oil improvement.</title>
        <authorList>
            <person name="Chen X."/>
        </authorList>
    </citation>
    <scope>NUCLEOTIDE SEQUENCE [LARGE SCALE GENOMIC DNA]</scope>
    <source>
        <strain evidence="2">cv. Fuhuasheng</strain>
        <tissue evidence="1">Leaves</tissue>
    </source>
</reference>